<organism evidence="3 4">
    <name type="scientific">Halobacillus salinarum</name>
    <dbReference type="NCBI Taxonomy" id="2932257"/>
    <lineage>
        <taxon>Bacteria</taxon>
        <taxon>Bacillati</taxon>
        <taxon>Bacillota</taxon>
        <taxon>Bacilli</taxon>
        <taxon>Bacillales</taxon>
        <taxon>Bacillaceae</taxon>
        <taxon>Halobacillus</taxon>
    </lineage>
</organism>
<sequence length="307" mass="34100">MDTNQDMLAKVQNAMKAMQRSDLGSSILAREKRQRFVRTVSASTKLLDRARRINMQSHTHDIDRVGFAARILRAATEADEPNGESSPNTDTNTLESVEAIAIAGLTDSTLEDNIEEEDFENTLIDLIADRAGLDLEELFIQGDKSSSDPFLALTDGWLKKAANEVDGTSDADFASDDVESMFDSMIHAVPKKYLRNREDWKFYAHWDIEDAYRNVLRNRGTGLGDSAQTTAQGLAYKGIGVEDSSNMPAGTVLLAPSSNLVYGMYRDIRIEPDRQAKKRLTDFVTTMRVDCHYEDENAAVVGRGFSG</sequence>
<feature type="domain" description="Phage capsid-like C-terminal" evidence="2">
    <location>
        <begin position="28"/>
        <end position="302"/>
    </location>
</feature>
<dbReference type="InterPro" id="IPR054612">
    <property type="entry name" value="Phage_capsid-like_C"/>
</dbReference>
<reference evidence="3 4" key="1">
    <citation type="submission" date="2022-04" db="EMBL/GenBank/DDBJ databases">
        <title>Halobacillus sp. isolated from saltern.</title>
        <authorList>
            <person name="Won M."/>
            <person name="Lee C.-M."/>
            <person name="Woen H.-Y."/>
            <person name="Kwon S.-W."/>
        </authorList>
    </citation>
    <scope>NUCLEOTIDE SEQUENCE [LARGE SCALE GENOMIC DNA]</scope>
    <source>
        <strain evidence="3 4">SSBR10-3</strain>
    </source>
</reference>
<proteinExistence type="predicted"/>
<dbReference type="EMBL" id="CP095073">
    <property type="protein sequence ID" value="UOQ43358.1"/>
    <property type="molecule type" value="Genomic_DNA"/>
</dbReference>
<evidence type="ECO:0000259" key="2">
    <source>
        <dbReference type="Pfam" id="PF05065"/>
    </source>
</evidence>
<dbReference type="RefSeq" id="WP_244708717.1">
    <property type="nucleotide sequence ID" value="NZ_CP095073.1"/>
</dbReference>
<dbReference type="Proteomes" id="UP000831787">
    <property type="component" value="Chromosome"/>
</dbReference>
<keyword evidence="4" id="KW-1185">Reference proteome</keyword>
<accession>A0ABY4EFV9</accession>
<evidence type="ECO:0000313" key="3">
    <source>
        <dbReference type="EMBL" id="UOQ43358.1"/>
    </source>
</evidence>
<name>A0ABY4EFV9_9BACI</name>
<protein>
    <submittedName>
        <fullName evidence="3">Phage major capsid protein</fullName>
    </submittedName>
</protein>
<gene>
    <name evidence="3" type="ORF">MUN89_15715</name>
</gene>
<evidence type="ECO:0000313" key="4">
    <source>
        <dbReference type="Proteomes" id="UP000831787"/>
    </source>
</evidence>
<evidence type="ECO:0000256" key="1">
    <source>
        <dbReference type="ARBA" id="ARBA00004328"/>
    </source>
</evidence>
<dbReference type="SUPFAM" id="SSF56563">
    <property type="entry name" value="Major capsid protein gp5"/>
    <property type="match status" value="1"/>
</dbReference>
<dbReference type="InterPro" id="IPR024455">
    <property type="entry name" value="Phage_capsid"/>
</dbReference>
<comment type="subcellular location">
    <subcellularLocation>
        <location evidence="1">Virion</location>
    </subcellularLocation>
</comment>
<dbReference type="NCBIfam" id="TIGR01554">
    <property type="entry name" value="major_cap_HK97"/>
    <property type="match status" value="1"/>
</dbReference>
<dbReference type="Pfam" id="PF05065">
    <property type="entry name" value="Phage_capsid"/>
    <property type="match status" value="1"/>
</dbReference>